<dbReference type="EMBL" id="BJYX01000001">
    <property type="protein sequence ID" value="GEO28278.1"/>
    <property type="molecule type" value="Genomic_DNA"/>
</dbReference>
<sequence length="172" mass="18122">MWPRRSTSPGGPPPAALILADDFRVLQITMATIVIGLIAVAIAVGNAADWAPWAGIASAIVLVPAWLLLVVRAGRSRVEVSTGGVRVRRVFSTREIAPQDYDGVTWNPSIFPVQGASLAVRRKSGRPVSAPSAIGMLKNPLRTVEDEVAEIGEQVAAWLSGPPAGSHPYSSP</sequence>
<dbReference type="Proteomes" id="UP000321534">
    <property type="component" value="Unassembled WGS sequence"/>
</dbReference>
<reference evidence="2 3" key="1">
    <citation type="submission" date="2019-07" db="EMBL/GenBank/DDBJ databases">
        <title>Whole genome shotgun sequence of Terrabacter aerolatus NBRC 106305.</title>
        <authorList>
            <person name="Hosoyama A."/>
            <person name="Uohara A."/>
            <person name="Ohji S."/>
            <person name="Ichikawa N."/>
        </authorList>
    </citation>
    <scope>NUCLEOTIDE SEQUENCE [LARGE SCALE GENOMIC DNA]</scope>
    <source>
        <strain evidence="2 3">NBRC 106305</strain>
    </source>
</reference>
<keyword evidence="1" id="KW-1133">Transmembrane helix</keyword>
<gene>
    <name evidence="2" type="ORF">TAE01_00880</name>
</gene>
<protein>
    <submittedName>
        <fullName evidence="2">Uncharacterized protein</fullName>
    </submittedName>
</protein>
<accession>A0A512CVL1</accession>
<organism evidence="2 3">
    <name type="scientific">Terrabacter aerolatus</name>
    <dbReference type="NCBI Taxonomy" id="422442"/>
    <lineage>
        <taxon>Bacteria</taxon>
        <taxon>Bacillati</taxon>
        <taxon>Actinomycetota</taxon>
        <taxon>Actinomycetes</taxon>
        <taxon>Micrococcales</taxon>
        <taxon>Intrasporangiaceae</taxon>
        <taxon>Terrabacter</taxon>
    </lineage>
</organism>
<keyword evidence="3" id="KW-1185">Reference proteome</keyword>
<comment type="caution">
    <text evidence="2">The sequence shown here is derived from an EMBL/GenBank/DDBJ whole genome shotgun (WGS) entry which is preliminary data.</text>
</comment>
<keyword evidence="1" id="KW-0812">Transmembrane</keyword>
<proteinExistence type="predicted"/>
<name>A0A512CVL1_9MICO</name>
<evidence type="ECO:0000313" key="3">
    <source>
        <dbReference type="Proteomes" id="UP000321534"/>
    </source>
</evidence>
<feature type="transmembrane region" description="Helical" evidence="1">
    <location>
        <begin position="25"/>
        <end position="44"/>
    </location>
</feature>
<dbReference type="AlphaFoldDB" id="A0A512CVL1"/>
<keyword evidence="1" id="KW-0472">Membrane</keyword>
<evidence type="ECO:0000313" key="2">
    <source>
        <dbReference type="EMBL" id="GEO28278.1"/>
    </source>
</evidence>
<feature type="transmembrane region" description="Helical" evidence="1">
    <location>
        <begin position="50"/>
        <end position="71"/>
    </location>
</feature>
<evidence type="ECO:0000256" key="1">
    <source>
        <dbReference type="SAM" id="Phobius"/>
    </source>
</evidence>